<dbReference type="GO" id="GO:0015031">
    <property type="term" value="P:protein transport"/>
    <property type="evidence" value="ECO:0007669"/>
    <property type="project" value="UniProtKB-KW"/>
</dbReference>
<evidence type="ECO:0000256" key="23">
    <source>
        <dbReference type="ARBA" id="ARBA00023123"/>
    </source>
</evidence>
<dbReference type="Pfam" id="PF16521">
    <property type="entry name" value="Myosin-VI_CBD"/>
    <property type="match status" value="1"/>
</dbReference>
<comment type="subcellular location">
    <subcellularLocation>
        <location evidence="5">Cell projection</location>
        <location evidence="5">Filopodium</location>
    </subcellularLocation>
    <subcellularLocation>
        <location evidence="1">Cell projection</location>
        <location evidence="1">Microvillus</location>
    </subcellularLocation>
    <subcellularLocation>
        <location evidence="9">Cell projection</location>
        <location evidence="9">Ruffle membrane</location>
    </subcellularLocation>
    <subcellularLocation>
        <location evidence="6">Cytoplasm</location>
        <location evidence="6">Cytosol</location>
    </subcellularLocation>
    <subcellularLocation>
        <location evidence="7">Cytoplasm</location>
        <location evidence="7">Perinuclear region</location>
    </subcellularLocation>
    <subcellularLocation>
        <location evidence="3">Cytoplasmic vesicle</location>
        <location evidence="3">Clathrin-coated vesicle</location>
    </subcellularLocation>
    <subcellularLocation>
        <location evidence="4">Golgi apparatus</location>
        <location evidence="4">trans-Golgi network membrane</location>
        <topology evidence="4">Peripheral membrane protein</topology>
    </subcellularLocation>
    <subcellularLocation>
        <location evidence="8">Membrane</location>
        <location evidence="8">Clathrin-coated pit</location>
    </subcellularLocation>
    <subcellularLocation>
        <location evidence="2">Nucleus</location>
    </subcellularLocation>
</comment>
<dbReference type="GO" id="GO:0030136">
    <property type="term" value="C:clathrin-coated vesicle"/>
    <property type="evidence" value="ECO:0007669"/>
    <property type="project" value="UniProtKB-SubCell"/>
</dbReference>
<dbReference type="PANTHER" id="PTHR13140">
    <property type="entry name" value="MYOSIN"/>
    <property type="match status" value="1"/>
</dbReference>
<evidence type="ECO:0000313" key="35">
    <source>
        <dbReference type="Proteomes" id="UP000694405"/>
    </source>
</evidence>
<gene>
    <name evidence="34" type="primary">LOC101877750</name>
</gene>
<dbReference type="PROSITE" id="PS51844">
    <property type="entry name" value="SH3_LIKE"/>
    <property type="match status" value="1"/>
</dbReference>
<evidence type="ECO:0000256" key="3">
    <source>
        <dbReference type="ARBA" id="ARBA00004132"/>
    </source>
</evidence>
<evidence type="ECO:0000256" key="20">
    <source>
        <dbReference type="ARBA" id="ARBA00022860"/>
    </source>
</evidence>
<keyword evidence="12" id="KW-0813">Transport</keyword>
<dbReference type="GO" id="GO:0005829">
    <property type="term" value="C:cytosol"/>
    <property type="evidence" value="ECO:0007669"/>
    <property type="project" value="UniProtKB-SubCell"/>
</dbReference>
<dbReference type="GO" id="GO:0032587">
    <property type="term" value="C:ruffle membrane"/>
    <property type="evidence" value="ECO:0007669"/>
    <property type="project" value="UniProtKB-SubCell"/>
</dbReference>
<reference evidence="34" key="3">
    <citation type="submission" date="2025-09" db="UniProtKB">
        <authorList>
            <consortium name="Ensembl"/>
        </authorList>
    </citation>
    <scope>IDENTIFICATION</scope>
</reference>
<dbReference type="Proteomes" id="UP000694405">
    <property type="component" value="Chromosome 3"/>
</dbReference>
<dbReference type="CDD" id="cd01382">
    <property type="entry name" value="MYSc_Myo6"/>
    <property type="match status" value="1"/>
</dbReference>
<dbReference type="FunFam" id="1.20.58.530:FF:000006">
    <property type="entry name" value="Putative unconventional myosin-VI"/>
    <property type="match status" value="1"/>
</dbReference>
<dbReference type="InterPro" id="IPR001609">
    <property type="entry name" value="Myosin_head_motor_dom-like"/>
</dbReference>
<dbReference type="GO" id="GO:0048471">
    <property type="term" value="C:perinuclear region of cytoplasm"/>
    <property type="evidence" value="ECO:0007669"/>
    <property type="project" value="UniProtKB-SubCell"/>
</dbReference>
<evidence type="ECO:0000256" key="18">
    <source>
        <dbReference type="ARBA" id="ARBA00022741"/>
    </source>
</evidence>
<keyword evidence="16" id="KW-0254">Endocytosis</keyword>
<dbReference type="PROSITE" id="PS50096">
    <property type="entry name" value="IQ"/>
    <property type="match status" value="1"/>
</dbReference>
<evidence type="ECO:0000256" key="21">
    <source>
        <dbReference type="ARBA" id="ARBA00022927"/>
    </source>
</evidence>
<evidence type="ECO:0000256" key="2">
    <source>
        <dbReference type="ARBA" id="ARBA00004123"/>
    </source>
</evidence>
<dbReference type="GO" id="GO:0005902">
    <property type="term" value="C:microvillus"/>
    <property type="evidence" value="ECO:0007669"/>
    <property type="project" value="UniProtKB-SubCell"/>
</dbReference>
<comment type="caution">
    <text evidence="32">Lacks conserved residue(s) required for the propagation of feature annotation.</text>
</comment>
<evidence type="ECO:0000256" key="15">
    <source>
        <dbReference type="ARBA" id="ARBA00022553"/>
    </source>
</evidence>
<dbReference type="InterPro" id="IPR049016">
    <property type="entry name" value="MYO6_lever"/>
</dbReference>
<evidence type="ECO:0000256" key="26">
    <source>
        <dbReference type="ARBA" id="ARBA00023176"/>
    </source>
</evidence>
<evidence type="ECO:0000256" key="5">
    <source>
        <dbReference type="ARBA" id="ARBA00004486"/>
    </source>
</evidence>
<evidence type="ECO:0000256" key="25">
    <source>
        <dbReference type="ARBA" id="ARBA00023175"/>
    </source>
</evidence>
<dbReference type="InterPro" id="IPR027417">
    <property type="entry name" value="P-loop_NTPase"/>
</dbReference>
<dbReference type="GO" id="GO:0005905">
    <property type="term" value="C:clathrin-coated pit"/>
    <property type="evidence" value="ECO:0007669"/>
    <property type="project" value="UniProtKB-SubCell"/>
</dbReference>
<dbReference type="Gene3D" id="1.20.58.530">
    <property type="match status" value="1"/>
</dbReference>
<keyword evidence="21" id="KW-0653">Protein transport</keyword>
<organism evidence="34 35">
    <name type="scientific">Melopsittacus undulatus</name>
    <name type="common">Budgerigar</name>
    <name type="synonym">Psittacus undulatus</name>
    <dbReference type="NCBI Taxonomy" id="13146"/>
    <lineage>
        <taxon>Eukaryota</taxon>
        <taxon>Metazoa</taxon>
        <taxon>Chordata</taxon>
        <taxon>Craniata</taxon>
        <taxon>Vertebrata</taxon>
        <taxon>Euteleostomi</taxon>
        <taxon>Archelosauria</taxon>
        <taxon>Archosauria</taxon>
        <taxon>Dinosauria</taxon>
        <taxon>Saurischia</taxon>
        <taxon>Theropoda</taxon>
        <taxon>Coelurosauria</taxon>
        <taxon>Aves</taxon>
        <taxon>Neognathae</taxon>
        <taxon>Neoaves</taxon>
        <taxon>Telluraves</taxon>
        <taxon>Australaves</taxon>
        <taxon>Psittaciformes</taxon>
        <taxon>Psittaculidae</taxon>
        <taxon>Melopsittacus</taxon>
    </lineage>
</organism>
<dbReference type="Gene3D" id="1.10.10.820">
    <property type="match status" value="1"/>
</dbReference>
<keyword evidence="19 32" id="KW-0067">ATP-binding</keyword>
<dbReference type="Pfam" id="PF00063">
    <property type="entry name" value="Myosin_head"/>
    <property type="match status" value="2"/>
</dbReference>
<evidence type="ECO:0000256" key="9">
    <source>
        <dbReference type="ARBA" id="ARBA00004632"/>
    </source>
</evidence>
<evidence type="ECO:0000256" key="12">
    <source>
        <dbReference type="ARBA" id="ARBA00022448"/>
    </source>
</evidence>
<dbReference type="FunFam" id="3.40.850.10:FF:000018">
    <property type="entry name" value="unconventional myosin-VI isoform X1"/>
    <property type="match status" value="1"/>
</dbReference>
<evidence type="ECO:0000256" key="11">
    <source>
        <dbReference type="ARBA" id="ARBA00015382"/>
    </source>
</evidence>
<evidence type="ECO:0000256" key="22">
    <source>
        <dbReference type="ARBA" id="ARBA00023034"/>
    </source>
</evidence>
<dbReference type="GO" id="GO:0005516">
    <property type="term" value="F:calmodulin binding"/>
    <property type="evidence" value="ECO:0007669"/>
    <property type="project" value="UniProtKB-KW"/>
</dbReference>
<dbReference type="CDD" id="cd22294">
    <property type="entry name" value="MYO6_MIU_linker"/>
    <property type="match status" value="1"/>
</dbReference>
<keyword evidence="13" id="KW-1003">Cell membrane</keyword>
<dbReference type="InterPro" id="IPR036961">
    <property type="entry name" value="Kinesin_motor_dom_sf"/>
</dbReference>
<evidence type="ECO:0000256" key="14">
    <source>
        <dbReference type="ARBA" id="ARBA00022490"/>
    </source>
</evidence>
<keyword evidence="20" id="KW-0112">Calmodulin-binding</keyword>
<dbReference type="Gene3D" id="6.10.220.10">
    <property type="match status" value="1"/>
</dbReference>
<dbReference type="GO" id="GO:0005794">
    <property type="term" value="C:Golgi apparatus"/>
    <property type="evidence" value="ECO:0007669"/>
    <property type="project" value="UniProtKB-SubCell"/>
</dbReference>
<protein>
    <recommendedName>
        <fullName evidence="11">Unconventional myosin-VI</fullName>
    </recommendedName>
    <alternativeName>
        <fullName evidence="31">Unconventional myosin-6</fullName>
    </alternativeName>
</protein>
<dbReference type="PROSITE" id="PS51456">
    <property type="entry name" value="MYOSIN_MOTOR"/>
    <property type="match status" value="2"/>
</dbReference>
<dbReference type="Gene3D" id="3.40.850.10">
    <property type="entry name" value="Kinesin motor domain"/>
    <property type="match status" value="1"/>
</dbReference>
<keyword evidence="14" id="KW-0963">Cytoplasm</keyword>
<evidence type="ECO:0000256" key="8">
    <source>
        <dbReference type="ARBA" id="ARBA00004600"/>
    </source>
</evidence>
<dbReference type="GO" id="GO:0042491">
    <property type="term" value="P:inner ear auditory receptor cell differentiation"/>
    <property type="evidence" value="ECO:0007669"/>
    <property type="project" value="TreeGrafter"/>
</dbReference>
<dbReference type="GO" id="GO:0030139">
    <property type="term" value="C:endocytic vesicle"/>
    <property type="evidence" value="ECO:0007669"/>
    <property type="project" value="TreeGrafter"/>
</dbReference>
<dbReference type="GO" id="GO:0007605">
    <property type="term" value="P:sensory perception of sound"/>
    <property type="evidence" value="ECO:0007669"/>
    <property type="project" value="UniProtKB-KW"/>
</dbReference>
<dbReference type="FunFam" id="1.20.120.720:FF:000005">
    <property type="entry name" value="unconventional myosin-VI isoform X1"/>
    <property type="match status" value="1"/>
</dbReference>
<dbReference type="GO" id="GO:0006897">
    <property type="term" value="P:endocytosis"/>
    <property type="evidence" value="ECO:0007669"/>
    <property type="project" value="UniProtKB-KW"/>
</dbReference>
<keyword evidence="23 32" id="KW-0518">Myosin</keyword>
<dbReference type="PANTHER" id="PTHR13140:SF745">
    <property type="entry name" value="UNCONVENTIONAL MYOSIN-VI"/>
    <property type="match status" value="1"/>
</dbReference>
<keyword evidence="24" id="KW-0472">Membrane</keyword>
<proteinExistence type="inferred from homology"/>
<feature type="compositionally biased region" description="Polar residues" evidence="33">
    <location>
        <begin position="1116"/>
        <end position="1128"/>
    </location>
</feature>
<feature type="binding site" evidence="32">
    <location>
        <begin position="151"/>
        <end position="158"/>
    </location>
    <ligand>
        <name>ATP</name>
        <dbReference type="ChEBI" id="CHEBI:30616"/>
    </ligand>
</feature>
<feature type="region of interest" description="Disordered" evidence="33">
    <location>
        <begin position="1100"/>
        <end position="1129"/>
    </location>
</feature>
<dbReference type="GO" id="GO:0051015">
    <property type="term" value="F:actin filament binding"/>
    <property type="evidence" value="ECO:0007669"/>
    <property type="project" value="InterPro"/>
</dbReference>
<keyword evidence="18 32" id="KW-0547">Nucleotide-binding</keyword>
<dbReference type="Pfam" id="PF21521">
    <property type="entry name" value="MYO6_lever"/>
    <property type="match status" value="1"/>
</dbReference>
<evidence type="ECO:0000256" key="31">
    <source>
        <dbReference type="ARBA" id="ARBA00030027"/>
    </source>
</evidence>
<dbReference type="InterPro" id="IPR004009">
    <property type="entry name" value="SH3_Myosin"/>
</dbReference>
<dbReference type="GO" id="GO:0030048">
    <property type="term" value="P:actin filament-based movement"/>
    <property type="evidence" value="ECO:0007669"/>
    <property type="project" value="TreeGrafter"/>
</dbReference>
<evidence type="ECO:0000256" key="1">
    <source>
        <dbReference type="ARBA" id="ARBA00004105"/>
    </source>
</evidence>
<dbReference type="CDD" id="cd21759">
    <property type="entry name" value="CBD_MYO6-like"/>
    <property type="match status" value="1"/>
</dbReference>
<dbReference type="PRINTS" id="PR00193">
    <property type="entry name" value="MYOSINHEAVY"/>
</dbReference>
<keyword evidence="28" id="KW-0539">Nucleus</keyword>
<dbReference type="FunFam" id="1.10.10.820:FF:000005">
    <property type="entry name" value="unconventional myosin-VI isoform X2"/>
    <property type="match status" value="1"/>
</dbReference>
<evidence type="ECO:0000256" key="29">
    <source>
        <dbReference type="ARBA" id="ARBA00023273"/>
    </source>
</evidence>
<keyword evidence="17" id="KW-1009">Hearing</keyword>
<dbReference type="InterPro" id="IPR032412">
    <property type="entry name" value="Myosin-VI_CBD"/>
</dbReference>
<dbReference type="SMART" id="SM00242">
    <property type="entry name" value="MYSc"/>
    <property type="match status" value="1"/>
</dbReference>
<dbReference type="GO" id="GO:0016459">
    <property type="term" value="C:myosin complex"/>
    <property type="evidence" value="ECO:0007669"/>
    <property type="project" value="UniProtKB-KW"/>
</dbReference>
<evidence type="ECO:0000256" key="28">
    <source>
        <dbReference type="ARBA" id="ARBA00023242"/>
    </source>
</evidence>
<feature type="region of interest" description="Disordered" evidence="33">
    <location>
        <begin position="910"/>
        <end position="932"/>
    </location>
</feature>
<evidence type="ECO:0000256" key="10">
    <source>
        <dbReference type="ARBA" id="ARBA00008314"/>
    </source>
</evidence>
<evidence type="ECO:0000256" key="7">
    <source>
        <dbReference type="ARBA" id="ARBA00004556"/>
    </source>
</evidence>
<dbReference type="GO" id="GO:0000146">
    <property type="term" value="F:microfilament motor activity"/>
    <property type="evidence" value="ECO:0007669"/>
    <property type="project" value="TreeGrafter"/>
</dbReference>
<dbReference type="SUPFAM" id="SSF52540">
    <property type="entry name" value="P-loop containing nucleoside triphosphate hydrolases"/>
    <property type="match status" value="1"/>
</dbReference>
<dbReference type="Gene3D" id="3.30.70.1590">
    <property type="match status" value="1"/>
</dbReference>
<evidence type="ECO:0000256" key="33">
    <source>
        <dbReference type="SAM" id="MobiDB-lite"/>
    </source>
</evidence>
<keyword evidence="22" id="KW-0333">Golgi apparatus</keyword>
<dbReference type="AlphaFoldDB" id="A0A8C6JI05"/>
<dbReference type="Gene3D" id="1.20.120.720">
    <property type="entry name" value="Myosin VI head, motor domain, U50 subdomain"/>
    <property type="match status" value="1"/>
</dbReference>
<dbReference type="GO" id="GO:0005524">
    <property type="term" value="F:ATP binding"/>
    <property type="evidence" value="ECO:0007669"/>
    <property type="project" value="UniProtKB-UniRule"/>
</dbReference>
<keyword evidence="35" id="KW-1185">Reference proteome</keyword>
<name>A0A8C6JI05_MELUD</name>
<evidence type="ECO:0000256" key="16">
    <source>
        <dbReference type="ARBA" id="ARBA00022583"/>
    </source>
</evidence>
<dbReference type="InterPro" id="IPR008989">
    <property type="entry name" value="Myosin_S1_N"/>
</dbReference>
<sequence length="1256" mass="145484">MEDGKPVWAPHPTDGFQMGMIVDIGTDNLTIEPLNQKGKTFQAAINQVFPAEEDSKKDVEDNCSLMYLNEATLLHNIKVRYSKDRIYTYVANILIAVNPYFDIPKFYSSDTIKKYQGRSLGTLPPHVFAIADKAFRDMKVLKMSQSIIVSGESGAGKTENTKFVLRYLTESYGTGQDIDDRIVEANPLLEAFGNAKTVRNNNSSRFGKFVEIHFNEKNSVVGGFVSHYLLEKSRICVQGKEERNYHIFYRLCAGAPEDIREKLYLSSPDNFRYLNRGCTRYFANKETDKQILQNRKSPEYLKAGSLKDPLLDDHGDFNRMCTAMKKIGLDDAEKLDLFRVVAGVLHLGNIDFEEAGSTSGGCTVGPRSEPALECCATLLGLDREDLRGSLTTRVMLTTAGGAKGTVIKVPLKVEQANNARDALAKTVYSHLFDHVVNRVNQCFPFETSSFFIGVLDIAGFEYFEHNSFEQFCINYCNEKLQQFFNERILKEEQELYQKEGLGVNEVRYVDNQDCIDLIEAKLIGVLDILDEENRLPQPSDQHFTSVVHQKHKDHFRLSIPRKSKLAVHRNIRDDEGFIIRHFAGAVCYETMQFVEKNNDALHMSLESLICESKDKFVRQLFESNTNNNKDPKQKAGKLSFISVGNKFKTQLNLLLEKLHSTVSIYADTGMVSVLDLMQGGFPSRASFHELYNMYKKYLPEKLARLDPRLFCKALFKALGLNENDYKFGLTKVFFRPGKFAEFDQIMKSDPDHLAELVKRVNRWLICSRWKKVQWCSLSVIKLKNKIKYRAGACIKIQKTIRMWLCKRKHKPRIDGLIKVRTLKKRLDKFNEVVSVLKEGKAETSKQVKELEYSIDASMTKIKTTIMTREQIQKEYDALVRSSEQLLSALQKKKQQEEEAERLRRIQEEMEKERKRREEEEKQRRKDEEERRLKSEIEAKRKQEEEERKKREEEEKRIQAEIEAQLAREQEEETKHQAVLEQERRDHELAMRIAQSEAELIHDEAQLDLGLRRYGIKCFCLLYNLLLEQMATEMSEILSRGPSVQATKAAAGTKKHDLSKWKYAELRDTINTSCDIELLAACREEFHRRLKVYHAWKSKNRKRNAEAEQRAPKSVTDYAQQNPTTQLPGRQQEIEINRQQRYFRIPFIRPADQYKDPQNKKKGWWYAHFDGPWIARQMELHPDKAPILLVAGKDDMDMCELNLEETGLTRKRGAEILPRQFEEIWERCGGIQYLQNAIESRQARPTYATAMLQNLLK</sequence>
<dbReference type="GO" id="GO:0007015">
    <property type="term" value="P:actin filament organization"/>
    <property type="evidence" value="ECO:0007669"/>
    <property type="project" value="TreeGrafter"/>
</dbReference>
<dbReference type="GO" id="GO:0005634">
    <property type="term" value="C:nucleus"/>
    <property type="evidence" value="ECO:0007669"/>
    <property type="project" value="UniProtKB-SubCell"/>
</dbReference>
<keyword evidence="25 32" id="KW-0505">Motor protein</keyword>
<dbReference type="Gene3D" id="2.30.30.360">
    <property type="entry name" value="Myosin S1 fragment, N-terminal"/>
    <property type="match status" value="1"/>
</dbReference>
<reference evidence="34" key="1">
    <citation type="submission" date="2020-03" db="EMBL/GenBank/DDBJ databases">
        <title>Melopsittacus undulatus (budgerigar) genome, bMelUnd1, maternal haplotype with Z.</title>
        <authorList>
            <person name="Gedman G."/>
            <person name="Mountcastle J."/>
            <person name="Haase B."/>
            <person name="Formenti G."/>
            <person name="Wright T."/>
            <person name="Apodaca J."/>
            <person name="Pelan S."/>
            <person name="Chow W."/>
            <person name="Rhie A."/>
            <person name="Howe K."/>
            <person name="Fedrigo O."/>
            <person name="Jarvis E.D."/>
        </authorList>
    </citation>
    <scope>NUCLEOTIDE SEQUENCE [LARGE SCALE GENOMIC DNA]</scope>
</reference>
<dbReference type="InterPro" id="IPR036114">
    <property type="entry name" value="MYSc_Myo6"/>
</dbReference>
<evidence type="ECO:0000256" key="32">
    <source>
        <dbReference type="PROSITE-ProRule" id="PRU00782"/>
    </source>
</evidence>
<keyword evidence="15" id="KW-0597">Phosphoprotein</keyword>
<evidence type="ECO:0000256" key="19">
    <source>
        <dbReference type="ARBA" id="ARBA00022840"/>
    </source>
</evidence>
<dbReference type="GO" id="GO:0042472">
    <property type="term" value="P:inner ear morphogenesis"/>
    <property type="evidence" value="ECO:0007669"/>
    <property type="project" value="TreeGrafter"/>
</dbReference>
<dbReference type="Ensembl" id="ENSMUNT00000014384.2">
    <property type="protein sequence ID" value="ENSMUNP00000012435.1"/>
    <property type="gene ID" value="ENSMUNG00000008777.2"/>
</dbReference>
<keyword evidence="29" id="KW-0966">Cell projection</keyword>
<evidence type="ECO:0000256" key="17">
    <source>
        <dbReference type="ARBA" id="ARBA00022740"/>
    </source>
</evidence>
<keyword evidence="27 32" id="KW-0009">Actin-binding</keyword>
<evidence type="ECO:0000256" key="24">
    <source>
        <dbReference type="ARBA" id="ARBA00023136"/>
    </source>
</evidence>
<keyword evidence="30" id="KW-0968">Cytoplasmic vesicle</keyword>
<dbReference type="CDD" id="cd21958">
    <property type="entry name" value="MyUb_Myo6"/>
    <property type="match status" value="1"/>
</dbReference>
<evidence type="ECO:0000256" key="6">
    <source>
        <dbReference type="ARBA" id="ARBA00004514"/>
    </source>
</evidence>
<evidence type="ECO:0000256" key="13">
    <source>
        <dbReference type="ARBA" id="ARBA00022475"/>
    </source>
</evidence>
<dbReference type="FunFam" id="2.30.30.360:FF:000002">
    <property type="entry name" value="Unconventional myosin-VI"/>
    <property type="match status" value="1"/>
</dbReference>
<reference evidence="34" key="2">
    <citation type="submission" date="2025-08" db="UniProtKB">
        <authorList>
            <consortium name="Ensembl"/>
        </authorList>
    </citation>
    <scope>IDENTIFICATION</scope>
</reference>
<evidence type="ECO:0000256" key="30">
    <source>
        <dbReference type="ARBA" id="ARBA00023329"/>
    </source>
</evidence>
<dbReference type="FunFam" id="3.30.70.1590:FF:000002">
    <property type="entry name" value="unconventional myosin-VI isoform X1"/>
    <property type="match status" value="1"/>
</dbReference>
<evidence type="ECO:0000256" key="27">
    <source>
        <dbReference type="ARBA" id="ARBA00023203"/>
    </source>
</evidence>
<evidence type="ECO:0000313" key="34">
    <source>
        <dbReference type="Ensembl" id="ENSMUNP00000012435.1"/>
    </source>
</evidence>
<dbReference type="GO" id="GO:0030175">
    <property type="term" value="C:filopodium"/>
    <property type="evidence" value="ECO:0007669"/>
    <property type="project" value="UniProtKB-SubCell"/>
</dbReference>
<keyword evidence="26" id="KW-0168">Coated pit</keyword>
<evidence type="ECO:0000256" key="4">
    <source>
        <dbReference type="ARBA" id="ARBA00004150"/>
    </source>
</evidence>
<accession>A0A8C6JI05</accession>
<comment type="similarity">
    <text evidence="10 32">Belongs to the TRAFAC class myosin-kinesin ATPase superfamily. Myosin family.</text>
</comment>